<organism evidence="2 3">
    <name type="scientific">Coemansia javaensis</name>
    <dbReference type="NCBI Taxonomy" id="2761396"/>
    <lineage>
        <taxon>Eukaryota</taxon>
        <taxon>Fungi</taxon>
        <taxon>Fungi incertae sedis</taxon>
        <taxon>Zoopagomycota</taxon>
        <taxon>Kickxellomycotina</taxon>
        <taxon>Kickxellomycetes</taxon>
        <taxon>Kickxellales</taxon>
        <taxon>Kickxellaceae</taxon>
        <taxon>Coemansia</taxon>
    </lineage>
</organism>
<keyword evidence="3" id="KW-1185">Reference proteome</keyword>
<sequence>MAKHQVDKPIDPTRMVKCRFQDNFEFLQWLRRYWEAYSPKTHYDAAGRRNGKPGGPTDAGRPMSSASSS</sequence>
<proteinExistence type="predicted"/>
<dbReference type="PANTHER" id="PTHR10623">
    <property type="entry name" value="MICROTUBULE-ASSOCIATED PROTEIN RP/EB FAMILY MEMBER"/>
    <property type="match status" value="1"/>
</dbReference>
<comment type="caution">
    <text evidence="2">The sequence shown here is derived from an EMBL/GenBank/DDBJ whole genome shotgun (WGS) entry which is preliminary data.</text>
</comment>
<evidence type="ECO:0000313" key="2">
    <source>
        <dbReference type="EMBL" id="KAJ2784349.1"/>
    </source>
</evidence>
<protein>
    <submittedName>
        <fullName evidence="2">Microtubule integrity protein mal3</fullName>
    </submittedName>
</protein>
<gene>
    <name evidence="2" type="primary">BIM1_2</name>
    <name evidence="2" type="ORF">H4R18_001153</name>
</gene>
<dbReference type="Proteomes" id="UP001140217">
    <property type="component" value="Unassembled WGS sequence"/>
</dbReference>
<dbReference type="InterPro" id="IPR036872">
    <property type="entry name" value="CH_dom_sf"/>
</dbReference>
<name>A0A9W8HFU9_9FUNG</name>
<accession>A0A9W8HFU9</accession>
<evidence type="ECO:0000313" key="3">
    <source>
        <dbReference type="Proteomes" id="UP001140217"/>
    </source>
</evidence>
<dbReference type="OrthoDB" id="2119228at2759"/>
<dbReference type="GO" id="GO:0008017">
    <property type="term" value="F:microtubule binding"/>
    <property type="evidence" value="ECO:0007669"/>
    <property type="project" value="InterPro"/>
</dbReference>
<dbReference type="InterPro" id="IPR027328">
    <property type="entry name" value="MAPRE"/>
</dbReference>
<dbReference type="Gene3D" id="1.10.418.10">
    <property type="entry name" value="Calponin-like domain"/>
    <property type="match status" value="1"/>
</dbReference>
<dbReference type="SUPFAM" id="SSF47576">
    <property type="entry name" value="Calponin-homology domain, CH-domain"/>
    <property type="match status" value="1"/>
</dbReference>
<reference evidence="2" key="1">
    <citation type="submission" date="2022-07" db="EMBL/GenBank/DDBJ databases">
        <title>Phylogenomic reconstructions and comparative analyses of Kickxellomycotina fungi.</title>
        <authorList>
            <person name="Reynolds N.K."/>
            <person name="Stajich J.E."/>
            <person name="Barry K."/>
            <person name="Grigoriev I.V."/>
            <person name="Crous P."/>
            <person name="Smith M.E."/>
        </authorList>
    </citation>
    <scope>NUCLEOTIDE SEQUENCE</scope>
    <source>
        <strain evidence="2">NBRC 105414</strain>
    </source>
</reference>
<feature type="non-terminal residue" evidence="2">
    <location>
        <position position="69"/>
    </location>
</feature>
<dbReference type="EMBL" id="JANBUL010000028">
    <property type="protein sequence ID" value="KAJ2784349.1"/>
    <property type="molecule type" value="Genomic_DNA"/>
</dbReference>
<feature type="region of interest" description="Disordered" evidence="1">
    <location>
        <begin position="42"/>
        <end position="69"/>
    </location>
</feature>
<evidence type="ECO:0000256" key="1">
    <source>
        <dbReference type="SAM" id="MobiDB-lite"/>
    </source>
</evidence>
<dbReference type="AlphaFoldDB" id="A0A9W8HFU9"/>